<evidence type="ECO:0000256" key="1">
    <source>
        <dbReference type="PROSITE-ProRule" id="PRU00276"/>
    </source>
</evidence>
<comment type="caution">
    <text evidence="4">The sequence shown here is derived from an EMBL/GenBank/DDBJ whole genome shotgun (WGS) entry which is preliminary data.</text>
</comment>
<feature type="signal peptide" evidence="2">
    <location>
        <begin position="1"/>
        <end position="41"/>
    </location>
</feature>
<dbReference type="GO" id="GO:0004222">
    <property type="term" value="F:metalloendopeptidase activity"/>
    <property type="evidence" value="ECO:0007669"/>
    <property type="project" value="InterPro"/>
</dbReference>
<keyword evidence="5" id="KW-1185">Reference proteome</keyword>
<dbReference type="InterPro" id="IPR001590">
    <property type="entry name" value="Peptidase_M12B"/>
</dbReference>
<proteinExistence type="predicted"/>
<dbReference type="Proteomes" id="UP001153954">
    <property type="component" value="Unassembled WGS sequence"/>
</dbReference>
<sequence length="353" mass="39709">MRERSVSCAGRQRGGARGSARTMARWLWATTLLATLAAVDAWRPPSQPVLIPITPSRIRLPRYARGTTRHLHILGWQLVLQENRAIRSPYYNECQFYKGRVLYEEESTVTVTECEGQLYGLLQVGGEDFVLQPTQPDGGHVLRRRDVLMSEQPVAYNLTGDTVTDLDIDFGDDEPMSAMHVHPRHSDHSDVDYFRNIVPITRPVSGVKGLWLELAIVADHTMLKFHGRERVTQYILALMNIVSAIFNDRSLDSNMTLIINKLFLYEEKDLVIKYGNVKKSLEAVNKWNYRHLMKLPADSTGWDATVWLTRAQLGGPSGFAPVGGVCTKTRSAAIDRDEGLTSAFVIAHELGHL</sequence>
<dbReference type="InterPro" id="IPR024079">
    <property type="entry name" value="MetalloPept_cat_dom_sf"/>
</dbReference>
<name>A0AAU9V0W2_EUPED</name>
<gene>
    <name evidence="4" type="ORF">EEDITHA_LOCUS19654</name>
</gene>
<dbReference type="PROSITE" id="PS50215">
    <property type="entry name" value="ADAM_MEPRO"/>
    <property type="match status" value="1"/>
</dbReference>
<evidence type="ECO:0000256" key="2">
    <source>
        <dbReference type="SAM" id="SignalP"/>
    </source>
</evidence>
<dbReference type="Pfam" id="PF01421">
    <property type="entry name" value="Reprolysin"/>
    <property type="match status" value="1"/>
</dbReference>
<dbReference type="SUPFAM" id="SSF55486">
    <property type="entry name" value="Metalloproteases ('zincins'), catalytic domain"/>
    <property type="match status" value="1"/>
</dbReference>
<reference evidence="4" key="1">
    <citation type="submission" date="2022-03" db="EMBL/GenBank/DDBJ databases">
        <authorList>
            <person name="Tunstrom K."/>
        </authorList>
    </citation>
    <scope>NUCLEOTIDE SEQUENCE</scope>
</reference>
<keyword evidence="2" id="KW-0732">Signal</keyword>
<dbReference type="PANTHER" id="PTHR11905:SF256">
    <property type="entry name" value="PEPTIDASE M12B DOMAIN-CONTAINING PROTEIN"/>
    <property type="match status" value="1"/>
</dbReference>
<evidence type="ECO:0000313" key="4">
    <source>
        <dbReference type="EMBL" id="CAH2105392.1"/>
    </source>
</evidence>
<evidence type="ECO:0000313" key="5">
    <source>
        <dbReference type="Proteomes" id="UP001153954"/>
    </source>
</evidence>
<dbReference type="PANTHER" id="PTHR11905">
    <property type="entry name" value="ADAM A DISINTEGRIN AND METALLOPROTEASE DOMAIN"/>
    <property type="match status" value="1"/>
</dbReference>
<feature type="domain" description="Peptidase M12B" evidence="3">
    <location>
        <begin position="210"/>
        <end position="353"/>
    </location>
</feature>
<dbReference type="EMBL" id="CAKOGL010000028">
    <property type="protein sequence ID" value="CAH2105392.1"/>
    <property type="molecule type" value="Genomic_DNA"/>
</dbReference>
<organism evidence="4 5">
    <name type="scientific">Euphydryas editha</name>
    <name type="common">Edith's checkerspot</name>
    <dbReference type="NCBI Taxonomy" id="104508"/>
    <lineage>
        <taxon>Eukaryota</taxon>
        <taxon>Metazoa</taxon>
        <taxon>Ecdysozoa</taxon>
        <taxon>Arthropoda</taxon>
        <taxon>Hexapoda</taxon>
        <taxon>Insecta</taxon>
        <taxon>Pterygota</taxon>
        <taxon>Neoptera</taxon>
        <taxon>Endopterygota</taxon>
        <taxon>Lepidoptera</taxon>
        <taxon>Glossata</taxon>
        <taxon>Ditrysia</taxon>
        <taxon>Papilionoidea</taxon>
        <taxon>Nymphalidae</taxon>
        <taxon>Nymphalinae</taxon>
        <taxon>Euphydryas</taxon>
    </lineage>
</organism>
<accession>A0AAU9V0W2</accession>
<evidence type="ECO:0000259" key="3">
    <source>
        <dbReference type="PROSITE" id="PS50215"/>
    </source>
</evidence>
<dbReference type="Gene3D" id="3.40.390.10">
    <property type="entry name" value="Collagenase (Catalytic Domain)"/>
    <property type="match status" value="1"/>
</dbReference>
<protein>
    <recommendedName>
        <fullName evidence="3">Peptidase M12B domain-containing protein</fullName>
    </recommendedName>
</protein>
<comment type="caution">
    <text evidence="1">Lacks conserved residue(s) required for the propagation of feature annotation.</text>
</comment>
<feature type="chain" id="PRO_5043740061" description="Peptidase M12B domain-containing protein" evidence="2">
    <location>
        <begin position="42"/>
        <end position="353"/>
    </location>
</feature>
<feature type="active site" evidence="1">
    <location>
        <position position="349"/>
    </location>
</feature>
<dbReference type="GO" id="GO:0006508">
    <property type="term" value="P:proteolysis"/>
    <property type="evidence" value="ECO:0007669"/>
    <property type="project" value="InterPro"/>
</dbReference>
<dbReference type="AlphaFoldDB" id="A0AAU9V0W2"/>